<proteinExistence type="predicted"/>
<comment type="caution">
    <text evidence="2">The sequence shown here is derived from an EMBL/GenBank/DDBJ whole genome shotgun (WGS) entry which is preliminary data.</text>
</comment>
<accession>D0WGE7</accession>
<dbReference type="STRING" id="649764.HMPREF0762_00898"/>
<dbReference type="Proteomes" id="UP000006001">
    <property type="component" value="Unassembled WGS sequence"/>
</dbReference>
<evidence type="ECO:0000313" key="2">
    <source>
        <dbReference type="EMBL" id="EEZ61560.1"/>
    </source>
</evidence>
<protein>
    <submittedName>
        <fullName evidence="2">Uncharacterized protein</fullName>
    </submittedName>
</protein>
<dbReference type="AlphaFoldDB" id="D0WGE7"/>
<name>D0WGE7_SLAES</name>
<organism evidence="2 3">
    <name type="scientific">Slackia exigua (strain ATCC 700122 / DSM 15923 / CIP 105133 / JCM 11022 / KCTC 5966 / S-7)</name>
    <dbReference type="NCBI Taxonomy" id="649764"/>
    <lineage>
        <taxon>Bacteria</taxon>
        <taxon>Bacillati</taxon>
        <taxon>Actinomycetota</taxon>
        <taxon>Coriobacteriia</taxon>
        <taxon>Eggerthellales</taxon>
        <taxon>Eggerthellaceae</taxon>
        <taxon>Slackia</taxon>
    </lineage>
</organism>
<reference evidence="2" key="1">
    <citation type="submission" date="2009-10" db="EMBL/GenBank/DDBJ databases">
        <authorList>
            <person name="Weinstock G."/>
            <person name="Sodergren E."/>
            <person name="Clifton S."/>
            <person name="Fulton L."/>
            <person name="Fulton B."/>
            <person name="Courtney L."/>
            <person name="Fronick C."/>
            <person name="Harrison M."/>
            <person name="Strong C."/>
            <person name="Farmer C."/>
            <person name="Delahaunty K."/>
            <person name="Markovic C."/>
            <person name="Hall O."/>
            <person name="Minx P."/>
            <person name="Tomlinson C."/>
            <person name="Mitreva M."/>
            <person name="Nelson J."/>
            <person name="Hou S."/>
            <person name="Wollam A."/>
            <person name="Pepin K.H."/>
            <person name="Johnson M."/>
            <person name="Bhonagiri V."/>
            <person name="Nash W.E."/>
            <person name="Warren W."/>
            <person name="Chinwalla A."/>
            <person name="Mardis E.R."/>
            <person name="Wilson R.K."/>
        </authorList>
    </citation>
    <scope>NUCLEOTIDE SEQUENCE [LARGE SCALE GENOMIC DNA]</scope>
    <source>
        <strain evidence="2">ATCC 700122</strain>
    </source>
</reference>
<evidence type="ECO:0000313" key="3">
    <source>
        <dbReference type="Proteomes" id="UP000006001"/>
    </source>
</evidence>
<gene>
    <name evidence="2" type="ORF">HMPREF0762_00898</name>
</gene>
<dbReference type="EMBL" id="ACUX02000006">
    <property type="protein sequence ID" value="EEZ61560.1"/>
    <property type="molecule type" value="Genomic_DNA"/>
</dbReference>
<dbReference type="HOGENOM" id="CLU_2398016_0_0_11"/>
<evidence type="ECO:0000256" key="1">
    <source>
        <dbReference type="SAM" id="MobiDB-lite"/>
    </source>
</evidence>
<sequence>MDRCYGCLHDFTRDEAGAVESGVDGSGAGSGEEAHALRRSASRQVSHAPSDPGSPEGDVRPEHAAPALSSLNLGSASGELSFVVRISLSPMAS</sequence>
<feature type="region of interest" description="Disordered" evidence="1">
    <location>
        <begin position="19"/>
        <end position="65"/>
    </location>
</feature>
<keyword evidence="3" id="KW-1185">Reference proteome</keyword>